<sequence>MASPGLHPMRPSGWVDPRRPADYPIVLGSSLKPHGDGRSRESLVNIRYNWQPKSGFGPRESKLTKSGDKYHLLIPARGPEDDDDYQYTGAVHMSKSEKSEDQPSSLALAFDKSKSCFVLEAISTSLDMNLKNGAGHSFKDARNLPQLPTRHPQSTDSAPTMGDGSRSPAAEDEAPDASNPYDYRHFLAEARESLEKSALQPGNRTPLSGISTPVPAGSRFPATTPQFKPTPNTSKPTAQRKKKTEHSTRNPSRTTTPLMAPKSTAKRDALKPSSQPLSKARITDSDEDDDETVESSRPSTKLSSTANKQDSSNRRPNHPPGRGHTRNISANIGSSPHIIINDDDGGLEIDMGSPPPEDRPMRRGRVDPEMFRSHTGTPIGGITSNDRRRPLSLSRPAAGEHGRREDKDVTMKDIDASSSGPSDEDGDVEVFELGSPREKRLSLPHSGDVSRLDDEDDNDEAPSQDQRQDLRRQQHYEEPPTPPAPTSGTAHDDDDDDEDLLAAALEAALEEEEEQAAPAHGIGLGIGMGTQDDESEVSEEE</sequence>
<feature type="compositionally biased region" description="Polar residues" evidence="1">
    <location>
        <begin position="200"/>
        <end position="211"/>
    </location>
</feature>
<dbReference type="Proteomes" id="UP000019478">
    <property type="component" value="Unassembled WGS sequence"/>
</dbReference>
<comment type="caution">
    <text evidence="3">The sequence shown here is derived from an EMBL/GenBank/DDBJ whole genome shotgun (WGS) entry which is preliminary data.</text>
</comment>
<feature type="domain" description="Transcription elongation factor Eaf N-terminal" evidence="2">
    <location>
        <begin position="23"/>
        <end position="131"/>
    </location>
</feature>
<name>W9XQI6_9EURO</name>
<protein>
    <recommendedName>
        <fullName evidence="2">Transcription elongation factor Eaf N-terminal domain-containing protein</fullName>
    </recommendedName>
</protein>
<feature type="compositionally biased region" description="Basic residues" evidence="1">
    <location>
        <begin position="315"/>
        <end position="325"/>
    </location>
</feature>
<gene>
    <name evidence="3" type="ORF">A1O3_06622</name>
</gene>
<feature type="compositionally biased region" description="Basic and acidic residues" evidence="1">
    <location>
        <begin position="356"/>
        <end position="372"/>
    </location>
</feature>
<dbReference type="EMBL" id="AMGY01000005">
    <property type="protein sequence ID" value="EXJ82807.1"/>
    <property type="molecule type" value="Genomic_DNA"/>
</dbReference>
<dbReference type="STRING" id="1182542.W9XQI6"/>
<evidence type="ECO:0000313" key="3">
    <source>
        <dbReference type="EMBL" id="EXJ82807.1"/>
    </source>
</evidence>
<dbReference type="RefSeq" id="XP_007734930.1">
    <property type="nucleotide sequence ID" value="XM_007736740.1"/>
</dbReference>
<dbReference type="GeneID" id="19170730"/>
<feature type="compositionally biased region" description="Basic and acidic residues" evidence="1">
    <location>
        <begin position="182"/>
        <end position="195"/>
    </location>
</feature>
<evidence type="ECO:0000313" key="4">
    <source>
        <dbReference type="Proteomes" id="UP000019478"/>
    </source>
</evidence>
<feature type="compositionally biased region" description="Acidic residues" evidence="1">
    <location>
        <begin position="453"/>
        <end position="462"/>
    </location>
</feature>
<keyword evidence="4" id="KW-1185">Reference proteome</keyword>
<evidence type="ECO:0000259" key="2">
    <source>
        <dbReference type="Pfam" id="PF09816"/>
    </source>
</evidence>
<accession>W9XQI6</accession>
<feature type="compositionally biased region" description="Basic and acidic residues" evidence="1">
    <location>
        <begin position="398"/>
        <end position="415"/>
    </location>
</feature>
<proteinExistence type="predicted"/>
<dbReference type="HOGENOM" id="CLU_041443_0_0_1"/>
<dbReference type="Pfam" id="PF09816">
    <property type="entry name" value="EAF"/>
    <property type="match status" value="1"/>
</dbReference>
<organism evidence="3 4">
    <name type="scientific">Capronia epimyces CBS 606.96</name>
    <dbReference type="NCBI Taxonomy" id="1182542"/>
    <lineage>
        <taxon>Eukaryota</taxon>
        <taxon>Fungi</taxon>
        <taxon>Dikarya</taxon>
        <taxon>Ascomycota</taxon>
        <taxon>Pezizomycotina</taxon>
        <taxon>Eurotiomycetes</taxon>
        <taxon>Chaetothyriomycetidae</taxon>
        <taxon>Chaetothyriales</taxon>
        <taxon>Herpotrichiellaceae</taxon>
        <taxon>Capronia</taxon>
    </lineage>
</organism>
<dbReference type="OrthoDB" id="125903at2759"/>
<reference evidence="3 4" key="1">
    <citation type="submission" date="2013-03" db="EMBL/GenBank/DDBJ databases">
        <title>The Genome Sequence of Capronia epimyces CBS 606.96.</title>
        <authorList>
            <consortium name="The Broad Institute Genomics Platform"/>
            <person name="Cuomo C."/>
            <person name="de Hoog S."/>
            <person name="Gorbushina A."/>
            <person name="Walker B."/>
            <person name="Young S.K."/>
            <person name="Zeng Q."/>
            <person name="Gargeya S."/>
            <person name="Fitzgerald M."/>
            <person name="Haas B."/>
            <person name="Abouelleil A."/>
            <person name="Allen A.W."/>
            <person name="Alvarado L."/>
            <person name="Arachchi H.M."/>
            <person name="Berlin A.M."/>
            <person name="Chapman S.B."/>
            <person name="Gainer-Dewar J."/>
            <person name="Goldberg J."/>
            <person name="Griggs A."/>
            <person name="Gujja S."/>
            <person name="Hansen M."/>
            <person name="Howarth C."/>
            <person name="Imamovic A."/>
            <person name="Ireland A."/>
            <person name="Larimer J."/>
            <person name="McCowan C."/>
            <person name="Murphy C."/>
            <person name="Pearson M."/>
            <person name="Poon T.W."/>
            <person name="Priest M."/>
            <person name="Roberts A."/>
            <person name="Saif S."/>
            <person name="Shea T."/>
            <person name="Sisk P."/>
            <person name="Sykes S."/>
            <person name="Wortman J."/>
            <person name="Nusbaum C."/>
            <person name="Birren B."/>
        </authorList>
    </citation>
    <scope>NUCLEOTIDE SEQUENCE [LARGE SCALE GENOMIC DNA]</scope>
    <source>
        <strain evidence="3 4">CBS 606.96</strain>
    </source>
</reference>
<feature type="compositionally biased region" description="Polar residues" evidence="1">
    <location>
        <begin position="221"/>
        <end position="237"/>
    </location>
</feature>
<dbReference type="InterPro" id="IPR019194">
    <property type="entry name" value="Tscrpt_elong_fac_Eaf_N"/>
</dbReference>
<dbReference type="PROSITE" id="PS50330">
    <property type="entry name" value="UIM"/>
    <property type="match status" value="1"/>
</dbReference>
<evidence type="ECO:0000256" key="1">
    <source>
        <dbReference type="SAM" id="MobiDB-lite"/>
    </source>
</evidence>
<dbReference type="AlphaFoldDB" id="W9XQI6"/>
<feature type="region of interest" description="Disordered" evidence="1">
    <location>
        <begin position="137"/>
        <end position="541"/>
    </location>
</feature>
<dbReference type="eggNOG" id="ENOG502SEGQ">
    <property type="taxonomic scope" value="Eukaryota"/>
</dbReference>
<dbReference type="InterPro" id="IPR003903">
    <property type="entry name" value="UIM_dom"/>
</dbReference>
<feature type="compositionally biased region" description="Basic and acidic residues" evidence="1">
    <location>
        <begin position="466"/>
        <end position="478"/>
    </location>
</feature>
<feature type="compositionally biased region" description="Acidic residues" evidence="1">
    <location>
        <begin position="531"/>
        <end position="541"/>
    </location>
</feature>
<feature type="compositionally biased region" description="Polar residues" evidence="1">
    <location>
        <begin position="297"/>
        <end position="310"/>
    </location>
</feature>